<reference evidence="4" key="1">
    <citation type="submission" date="2016-09" db="EMBL/GenBank/DDBJ databases">
        <title>Draft genome of thermotolerant cyanobacterium Desertifilum sp. strain IPPAS B-1220.</title>
        <authorList>
            <person name="Sinetova M.A."/>
            <person name="Bolakhan K."/>
            <person name="Zayadan B.K."/>
            <person name="Mironov K.S."/>
            <person name="Ustinova V."/>
            <person name="Kupriyanova E.V."/>
            <person name="Sidorov R.A."/>
            <person name="Skrypnik A.N."/>
            <person name="Gogoleva N.E."/>
            <person name="Gogolev Y.V."/>
            <person name="Los D.A."/>
        </authorList>
    </citation>
    <scope>NUCLEOTIDE SEQUENCE [LARGE SCALE GENOMIC DNA]</scope>
    <source>
        <strain evidence="4">IPPAS B-1220</strain>
    </source>
</reference>
<dbReference type="InterPro" id="IPR023346">
    <property type="entry name" value="Lysozyme-like_dom_sf"/>
</dbReference>
<dbReference type="InterPro" id="IPR019734">
    <property type="entry name" value="TPR_rpt"/>
</dbReference>
<dbReference type="SUPFAM" id="SSF48435">
    <property type="entry name" value="Bacterial muramidases"/>
    <property type="match status" value="1"/>
</dbReference>
<name>A0A1E5QHC9_9CYAN</name>
<dbReference type="InterPro" id="IPR008258">
    <property type="entry name" value="Transglycosylase_SLT_dom_1"/>
</dbReference>
<dbReference type="GO" id="GO:0000270">
    <property type="term" value="P:peptidoglycan metabolic process"/>
    <property type="evidence" value="ECO:0007669"/>
    <property type="project" value="InterPro"/>
</dbReference>
<dbReference type="GO" id="GO:0004553">
    <property type="term" value="F:hydrolase activity, hydrolyzing O-glycosyl compounds"/>
    <property type="evidence" value="ECO:0007669"/>
    <property type="project" value="InterPro"/>
</dbReference>
<dbReference type="Gene3D" id="1.25.40.10">
    <property type="entry name" value="Tetratricopeptide repeat domain"/>
    <property type="match status" value="3"/>
</dbReference>
<dbReference type="InterPro" id="IPR000189">
    <property type="entry name" value="Transglyc_AS"/>
</dbReference>
<comment type="similarity">
    <text evidence="1">Belongs to the transglycosylase Slt family.</text>
</comment>
<dbReference type="Pfam" id="PF13174">
    <property type="entry name" value="TPR_6"/>
    <property type="match status" value="3"/>
</dbReference>
<gene>
    <name evidence="4" type="ORF">BH720_16400</name>
</gene>
<dbReference type="InterPro" id="IPR008939">
    <property type="entry name" value="Lytic_TGlycosylase_superhlx_U"/>
</dbReference>
<dbReference type="PANTHER" id="PTHR37423:SF5">
    <property type="entry name" value="SOLUBLE LYTIC MUREIN TRANSGLYCOSYLASE"/>
    <property type="match status" value="1"/>
</dbReference>
<comment type="caution">
    <text evidence="4">The sequence shown here is derived from an EMBL/GenBank/DDBJ whole genome shotgun (WGS) entry which is preliminary data.</text>
</comment>
<dbReference type="GO" id="GO:0042597">
    <property type="term" value="C:periplasmic space"/>
    <property type="evidence" value="ECO:0007669"/>
    <property type="project" value="InterPro"/>
</dbReference>
<dbReference type="GO" id="GO:0008933">
    <property type="term" value="F:peptidoglycan lytic transglycosylase activity"/>
    <property type="evidence" value="ECO:0007669"/>
    <property type="project" value="InterPro"/>
</dbReference>
<feature type="domain" description="Transglycosylase SLT" evidence="3">
    <location>
        <begin position="577"/>
        <end position="684"/>
    </location>
</feature>
<accession>A0A1E5QHC9</accession>
<dbReference type="InterPro" id="IPR011990">
    <property type="entry name" value="TPR-like_helical_dom_sf"/>
</dbReference>
<sequence length="747" mass="84836">MKRKRQNNKVVWLAGTSLGILMLGTTLQRTSFGNRFWEQVTSWSMFNPSPQTQLKLAPPLAASSMIPELVQRLPQDRAAQLQAIAQDTQSSDRPRARLLLASDLLAQQQPDAALALLEGLERDYSLLASYILYRRAQAYEMKGDRTQAQSTWEELLNRHSREPIVVEALYALGQQNPQYWNRAVEEFPAYPRTVDIALAQLKQNPNQLPLLLLVARHGLHKSEYPEILSRLILQYRDQLAPEDWEAIAFGYWERQAYAEAGEAYLKAPSTARNAYRAARGLQLGDKNEAARNAYRRFVSEFPDASETPQGLIHLATLSESQYAIGYLDTVIKKFPNKAAEALLEKARVLEGLANYQSAHQARTSILSQYSNSETAAQMRWGVARKRAESNDIAGAWEWARQVTTENPDSDLAPEAAFWVGKWAQKLGRQADADAAFEYVLSRYPETYYAWRSAVFLGWNVGDFNSVRKINPNIDRLPLRPALPVGSETLRELFLIGQDAEAWALWQVEFENPMQPSVAEQFTDGLMRLGVGDHIDALFMVDSLKWRDDPEEKSQVEILRQQPAFWHALYPFPYLEPILNWSGERQLNPLLVVALIRQESRFMPQIKSVVGATGLMQIMPETGEWVAERINLKSYQLEKPEDNIKMGTWYLDFTHSEYNNNSLLAVASYNAGPGNVSRWVERMGLRDPDDFVEKIPFPETKGYVKSVFGNYWNYLRLYDPQIGEKLAQVSGGRSPKAAGMNGSHPSKN</sequence>
<dbReference type="CDD" id="cd13401">
    <property type="entry name" value="Slt70-like"/>
    <property type="match status" value="1"/>
</dbReference>
<dbReference type="PANTHER" id="PTHR37423">
    <property type="entry name" value="SOLUBLE LYTIC MUREIN TRANSGLYCOSYLASE-RELATED"/>
    <property type="match status" value="1"/>
</dbReference>
<evidence type="ECO:0000313" key="4">
    <source>
        <dbReference type="EMBL" id="OEJ74092.1"/>
    </source>
</evidence>
<evidence type="ECO:0000256" key="2">
    <source>
        <dbReference type="ARBA" id="ARBA00022729"/>
    </source>
</evidence>
<dbReference type="Pfam" id="PF01464">
    <property type="entry name" value="SLT"/>
    <property type="match status" value="1"/>
</dbReference>
<proteinExistence type="inferred from homology"/>
<dbReference type="AlphaFoldDB" id="A0A1E5QHC9"/>
<evidence type="ECO:0000259" key="3">
    <source>
        <dbReference type="Pfam" id="PF01464"/>
    </source>
</evidence>
<organism evidence="4">
    <name type="scientific">Desertifilum tharense IPPAS B-1220</name>
    <dbReference type="NCBI Taxonomy" id="1781255"/>
    <lineage>
        <taxon>Bacteria</taxon>
        <taxon>Bacillati</taxon>
        <taxon>Cyanobacteriota</taxon>
        <taxon>Cyanophyceae</taxon>
        <taxon>Desertifilales</taxon>
        <taxon>Desertifilaceae</taxon>
        <taxon>Desertifilum</taxon>
    </lineage>
</organism>
<dbReference type="PROSITE" id="PS00922">
    <property type="entry name" value="TRANSGLYCOSYLASE"/>
    <property type="match status" value="1"/>
</dbReference>
<keyword evidence="2" id="KW-0732">Signal</keyword>
<dbReference type="GO" id="GO:0016020">
    <property type="term" value="C:membrane"/>
    <property type="evidence" value="ECO:0007669"/>
    <property type="project" value="InterPro"/>
</dbReference>
<protein>
    <submittedName>
        <fullName evidence="4">Tail length tape measure protein</fullName>
    </submittedName>
</protein>
<dbReference type="EMBL" id="MJGC01000073">
    <property type="protein sequence ID" value="OEJ74092.1"/>
    <property type="molecule type" value="Genomic_DNA"/>
</dbReference>
<dbReference type="STRING" id="1781255.BH720_16400"/>
<evidence type="ECO:0000256" key="1">
    <source>
        <dbReference type="ARBA" id="ARBA00007734"/>
    </source>
</evidence>
<dbReference type="Gene3D" id="1.10.530.10">
    <property type="match status" value="1"/>
</dbReference>
<dbReference type="SUPFAM" id="SSF53955">
    <property type="entry name" value="Lysozyme-like"/>
    <property type="match status" value="1"/>
</dbReference>